<reference evidence="2 3" key="1">
    <citation type="submission" date="2023-10" db="EMBL/GenBank/DDBJ databases">
        <title>Genomes of two closely related lineages of the louse Polyplax serrata with different host specificities.</title>
        <authorList>
            <person name="Martinu J."/>
            <person name="Tarabai H."/>
            <person name="Stefka J."/>
            <person name="Hypsa V."/>
        </authorList>
    </citation>
    <scope>NUCLEOTIDE SEQUENCE [LARGE SCALE GENOMIC DNA]</scope>
    <source>
        <strain evidence="2">HR10_N</strain>
    </source>
</reference>
<name>A0AAN8P3C0_POLSC</name>
<feature type="compositionally biased region" description="Basic and acidic residues" evidence="1">
    <location>
        <begin position="30"/>
        <end position="51"/>
    </location>
</feature>
<feature type="region of interest" description="Disordered" evidence="1">
    <location>
        <begin position="1"/>
        <end position="51"/>
    </location>
</feature>
<sequence length="51" mass="6091">SYERKNNALRSNRLRMNDTQSISPFLRGNFRRDSRPKSKPEIGLRRQVDKT</sequence>
<gene>
    <name evidence="2" type="ORF">RUM43_009846</name>
</gene>
<organism evidence="2 3">
    <name type="scientific">Polyplax serrata</name>
    <name type="common">Common mouse louse</name>
    <dbReference type="NCBI Taxonomy" id="468196"/>
    <lineage>
        <taxon>Eukaryota</taxon>
        <taxon>Metazoa</taxon>
        <taxon>Ecdysozoa</taxon>
        <taxon>Arthropoda</taxon>
        <taxon>Hexapoda</taxon>
        <taxon>Insecta</taxon>
        <taxon>Pterygota</taxon>
        <taxon>Neoptera</taxon>
        <taxon>Paraneoptera</taxon>
        <taxon>Psocodea</taxon>
        <taxon>Troctomorpha</taxon>
        <taxon>Phthiraptera</taxon>
        <taxon>Anoplura</taxon>
        <taxon>Polyplacidae</taxon>
        <taxon>Polyplax</taxon>
    </lineage>
</organism>
<evidence type="ECO:0000313" key="3">
    <source>
        <dbReference type="Proteomes" id="UP001372834"/>
    </source>
</evidence>
<feature type="non-terminal residue" evidence="2">
    <location>
        <position position="1"/>
    </location>
</feature>
<dbReference type="AlphaFoldDB" id="A0AAN8P3C0"/>
<proteinExistence type="predicted"/>
<protein>
    <submittedName>
        <fullName evidence="2">Uncharacterized protein</fullName>
    </submittedName>
</protein>
<accession>A0AAN8P3C0</accession>
<dbReference type="EMBL" id="JAWJWE010000004">
    <property type="protein sequence ID" value="KAK6636188.1"/>
    <property type="molecule type" value="Genomic_DNA"/>
</dbReference>
<dbReference type="Proteomes" id="UP001372834">
    <property type="component" value="Unassembled WGS sequence"/>
</dbReference>
<evidence type="ECO:0000313" key="2">
    <source>
        <dbReference type="EMBL" id="KAK6636188.1"/>
    </source>
</evidence>
<comment type="caution">
    <text evidence="2">The sequence shown here is derived from an EMBL/GenBank/DDBJ whole genome shotgun (WGS) entry which is preliminary data.</text>
</comment>
<evidence type="ECO:0000256" key="1">
    <source>
        <dbReference type="SAM" id="MobiDB-lite"/>
    </source>
</evidence>